<protein>
    <recommendedName>
        <fullName evidence="11">Hexosyltransferase</fullName>
        <ecNumber evidence="11">2.4.1.-</ecNumber>
    </recommendedName>
</protein>
<dbReference type="FunFam" id="3.90.550.50:FF:000001">
    <property type="entry name" value="Hexosyltransferase"/>
    <property type="match status" value="1"/>
</dbReference>
<dbReference type="EC" id="2.4.1.-" evidence="11"/>
<dbReference type="PANTHER" id="PTHR11214:SF376">
    <property type="entry name" value="HEXOSYLTRANSFERASE"/>
    <property type="match status" value="1"/>
</dbReference>
<keyword evidence="7 11" id="KW-1133">Transmembrane helix</keyword>
<dbReference type="Gene3D" id="3.90.550.50">
    <property type="match status" value="1"/>
</dbReference>
<dbReference type="InterPro" id="IPR029044">
    <property type="entry name" value="Nucleotide-diphossugar_trans"/>
</dbReference>
<dbReference type="GO" id="GO:0016758">
    <property type="term" value="F:hexosyltransferase activity"/>
    <property type="evidence" value="ECO:0007669"/>
    <property type="project" value="InterPro"/>
</dbReference>
<keyword evidence="9 11" id="KW-0472">Membrane</keyword>
<dbReference type="AlphaFoldDB" id="A0A4C1SUB2"/>
<dbReference type="Proteomes" id="UP000299102">
    <property type="component" value="Unassembled WGS sequence"/>
</dbReference>
<dbReference type="GO" id="GO:0006493">
    <property type="term" value="P:protein O-linked glycosylation"/>
    <property type="evidence" value="ECO:0007669"/>
    <property type="project" value="TreeGrafter"/>
</dbReference>
<organism evidence="12 13">
    <name type="scientific">Eumeta variegata</name>
    <name type="common">Bagworm moth</name>
    <name type="synonym">Eumeta japonica</name>
    <dbReference type="NCBI Taxonomy" id="151549"/>
    <lineage>
        <taxon>Eukaryota</taxon>
        <taxon>Metazoa</taxon>
        <taxon>Ecdysozoa</taxon>
        <taxon>Arthropoda</taxon>
        <taxon>Hexapoda</taxon>
        <taxon>Insecta</taxon>
        <taxon>Pterygota</taxon>
        <taxon>Neoptera</taxon>
        <taxon>Endopterygota</taxon>
        <taxon>Lepidoptera</taxon>
        <taxon>Glossata</taxon>
        <taxon>Ditrysia</taxon>
        <taxon>Tineoidea</taxon>
        <taxon>Psychidae</taxon>
        <taxon>Oiketicinae</taxon>
        <taxon>Eumeta</taxon>
    </lineage>
</organism>
<comment type="subcellular location">
    <subcellularLocation>
        <location evidence="1 11">Golgi apparatus membrane</location>
        <topology evidence="1 11">Single-pass type II membrane protein</topology>
    </subcellularLocation>
</comment>
<keyword evidence="4 12" id="KW-0808">Transferase</keyword>
<sequence length="344" mass="39340">MLESQHSERMDLLGLHKVAILVVCFLFAYDYFNTTTVVVRVKEPRFTLLGPYNTVDIVVKDEYDRLIDLEDFHFKINTLPCKGYDNGLLLVIIVASNPYNVENRMTIRNTWGQNIDATKVIFLVGESDNATIAQTIRTESEMFKDIVQGNFIDAYRNMTYKHVMGLKWVAHHCPTARYILKTDDDVVVNSDALRMFLAEELSPWGAKDLLICEVFFKAEVHRKNSSKWMVTKEEYSGNYYPTYCAGWAVLYSRDVVARLLKAAANSPYFWIDDVHITGILAEQLRIPRTPFGSLVLSSHRANLLLAFGASYVGEFLLGPPDITVPKMNQIWKAIPTQPPDTKYF</sequence>
<dbReference type="SUPFAM" id="SSF53448">
    <property type="entry name" value="Nucleotide-diphospho-sugar transferases"/>
    <property type="match status" value="1"/>
</dbReference>
<dbReference type="InterPro" id="IPR002659">
    <property type="entry name" value="Glyco_trans_31"/>
</dbReference>
<comment type="similarity">
    <text evidence="2 11">Belongs to the glycosyltransferase 31 family.</text>
</comment>
<name>A0A4C1SUB2_EUMVA</name>
<evidence type="ECO:0000256" key="3">
    <source>
        <dbReference type="ARBA" id="ARBA00022676"/>
    </source>
</evidence>
<evidence type="ECO:0000256" key="10">
    <source>
        <dbReference type="ARBA" id="ARBA00023180"/>
    </source>
</evidence>
<keyword evidence="13" id="KW-1185">Reference proteome</keyword>
<gene>
    <name evidence="12" type="primary">B3GALT5</name>
    <name evidence="12" type="ORF">EVAR_3746_1</name>
</gene>
<dbReference type="STRING" id="151549.A0A4C1SUB2"/>
<proteinExistence type="inferred from homology"/>
<feature type="transmembrane region" description="Helical" evidence="11">
    <location>
        <begin position="12"/>
        <end position="32"/>
    </location>
</feature>
<evidence type="ECO:0000256" key="11">
    <source>
        <dbReference type="RuleBase" id="RU363063"/>
    </source>
</evidence>
<evidence type="ECO:0000313" key="13">
    <source>
        <dbReference type="Proteomes" id="UP000299102"/>
    </source>
</evidence>
<reference evidence="12 13" key="1">
    <citation type="journal article" date="2019" name="Commun. Biol.">
        <title>The bagworm genome reveals a unique fibroin gene that provides high tensile strength.</title>
        <authorList>
            <person name="Kono N."/>
            <person name="Nakamura H."/>
            <person name="Ohtoshi R."/>
            <person name="Tomita M."/>
            <person name="Numata K."/>
            <person name="Arakawa K."/>
        </authorList>
    </citation>
    <scope>NUCLEOTIDE SEQUENCE [LARGE SCALE GENOMIC DNA]</scope>
</reference>
<dbReference type="PANTHER" id="PTHR11214">
    <property type="entry name" value="BETA-1,3-N-ACETYLGLUCOSAMINYLTRANSFERASE"/>
    <property type="match status" value="1"/>
</dbReference>
<keyword evidence="6 11" id="KW-0735">Signal-anchor</keyword>
<evidence type="ECO:0000256" key="1">
    <source>
        <dbReference type="ARBA" id="ARBA00004323"/>
    </source>
</evidence>
<dbReference type="GO" id="GO:0000139">
    <property type="term" value="C:Golgi membrane"/>
    <property type="evidence" value="ECO:0007669"/>
    <property type="project" value="UniProtKB-SubCell"/>
</dbReference>
<evidence type="ECO:0000256" key="5">
    <source>
        <dbReference type="ARBA" id="ARBA00022692"/>
    </source>
</evidence>
<evidence type="ECO:0000313" key="12">
    <source>
        <dbReference type="EMBL" id="GBP04838.1"/>
    </source>
</evidence>
<dbReference type="Pfam" id="PF01762">
    <property type="entry name" value="Galactosyl_T"/>
    <property type="match status" value="1"/>
</dbReference>
<accession>A0A4C1SUB2</accession>
<dbReference type="EMBL" id="BGZK01000015">
    <property type="protein sequence ID" value="GBP04838.1"/>
    <property type="molecule type" value="Genomic_DNA"/>
</dbReference>
<keyword evidence="8 11" id="KW-0333">Golgi apparatus</keyword>
<comment type="caution">
    <text evidence="12">The sequence shown here is derived from an EMBL/GenBank/DDBJ whole genome shotgun (WGS) entry which is preliminary data.</text>
</comment>
<evidence type="ECO:0000256" key="4">
    <source>
        <dbReference type="ARBA" id="ARBA00022679"/>
    </source>
</evidence>
<evidence type="ECO:0000256" key="9">
    <source>
        <dbReference type="ARBA" id="ARBA00023136"/>
    </source>
</evidence>
<keyword evidence="5 11" id="KW-0812">Transmembrane</keyword>
<keyword evidence="3 11" id="KW-0328">Glycosyltransferase</keyword>
<evidence type="ECO:0000256" key="7">
    <source>
        <dbReference type="ARBA" id="ARBA00022989"/>
    </source>
</evidence>
<evidence type="ECO:0000256" key="8">
    <source>
        <dbReference type="ARBA" id="ARBA00023034"/>
    </source>
</evidence>
<dbReference type="OrthoDB" id="115198at2759"/>
<evidence type="ECO:0000256" key="6">
    <source>
        <dbReference type="ARBA" id="ARBA00022968"/>
    </source>
</evidence>
<evidence type="ECO:0000256" key="2">
    <source>
        <dbReference type="ARBA" id="ARBA00008661"/>
    </source>
</evidence>
<keyword evidence="10" id="KW-0325">Glycoprotein</keyword>